<evidence type="ECO:0000256" key="1">
    <source>
        <dbReference type="ARBA" id="ARBA00006484"/>
    </source>
</evidence>
<gene>
    <name evidence="3" type="ORF">BST26_04185</name>
</gene>
<keyword evidence="2" id="KW-0560">Oxidoreductase</keyword>
<dbReference type="GO" id="GO:0016491">
    <property type="term" value="F:oxidoreductase activity"/>
    <property type="evidence" value="ECO:0007669"/>
    <property type="project" value="UniProtKB-KW"/>
</dbReference>
<comment type="caution">
    <text evidence="3">The sequence shown here is derived from an EMBL/GenBank/DDBJ whole genome shotgun (WGS) entry which is preliminary data.</text>
</comment>
<dbReference type="PANTHER" id="PTHR24321:SF8">
    <property type="entry name" value="ESTRADIOL 17-BETA-DEHYDROGENASE 8-RELATED"/>
    <property type="match status" value="1"/>
</dbReference>
<proteinExistence type="inferred from homology"/>
<dbReference type="STRING" id="444597.BST26_04185"/>
<dbReference type="PANTHER" id="PTHR24321">
    <property type="entry name" value="DEHYDROGENASES, SHORT CHAIN"/>
    <property type="match status" value="1"/>
</dbReference>
<dbReference type="EMBL" id="MVHS01000006">
    <property type="protein sequence ID" value="ORA72804.1"/>
    <property type="molecule type" value="Genomic_DNA"/>
</dbReference>
<name>A0A1X0DK91_9MYCO</name>
<dbReference type="FunFam" id="3.40.50.720:FF:000084">
    <property type="entry name" value="Short-chain dehydrogenase reductase"/>
    <property type="match status" value="1"/>
</dbReference>
<dbReference type="Pfam" id="PF13561">
    <property type="entry name" value="adh_short_C2"/>
    <property type="match status" value="1"/>
</dbReference>
<dbReference type="SUPFAM" id="SSF51735">
    <property type="entry name" value="NAD(P)-binding Rossmann-fold domains"/>
    <property type="match status" value="1"/>
</dbReference>
<dbReference type="InterPro" id="IPR036291">
    <property type="entry name" value="NAD(P)-bd_dom_sf"/>
</dbReference>
<protein>
    <submittedName>
        <fullName evidence="3">Oxidoreductase</fullName>
    </submittedName>
</protein>
<evidence type="ECO:0000256" key="2">
    <source>
        <dbReference type="ARBA" id="ARBA00023002"/>
    </source>
</evidence>
<keyword evidence="4" id="KW-1185">Reference proteome</keyword>
<dbReference type="AlphaFoldDB" id="A0A1X0DK91"/>
<dbReference type="InterPro" id="IPR002347">
    <property type="entry name" value="SDR_fam"/>
</dbReference>
<dbReference type="Proteomes" id="UP000192801">
    <property type="component" value="Unassembled WGS sequence"/>
</dbReference>
<accession>A0A1X0DK91</accession>
<reference evidence="3 4" key="1">
    <citation type="submission" date="2016-12" db="EMBL/GenBank/DDBJ databases">
        <title>The new phylogeny of genus Mycobacterium.</title>
        <authorList>
            <person name="Tortoli E."/>
            <person name="Trovato A."/>
            <person name="Cirillo D.M."/>
        </authorList>
    </citation>
    <scope>NUCLEOTIDE SEQUENCE [LARGE SCALE GENOMIC DNA]</scope>
    <source>
        <strain evidence="3 4">DSM 45130</strain>
    </source>
</reference>
<evidence type="ECO:0000313" key="4">
    <source>
        <dbReference type="Proteomes" id="UP000192801"/>
    </source>
</evidence>
<dbReference type="PRINTS" id="PR00081">
    <property type="entry name" value="GDHRDH"/>
</dbReference>
<comment type="similarity">
    <text evidence="1">Belongs to the short-chain dehydrogenases/reductases (SDR) family.</text>
</comment>
<dbReference type="NCBIfam" id="NF005559">
    <property type="entry name" value="PRK07231.1"/>
    <property type="match status" value="1"/>
</dbReference>
<dbReference type="RefSeq" id="WP_083029503.1">
    <property type="nucleotide sequence ID" value="NZ_AP022618.1"/>
</dbReference>
<organism evidence="3 4">
    <name type="scientific">Mycolicibacterium insubricum</name>
    <dbReference type="NCBI Taxonomy" id="444597"/>
    <lineage>
        <taxon>Bacteria</taxon>
        <taxon>Bacillati</taxon>
        <taxon>Actinomycetota</taxon>
        <taxon>Actinomycetes</taxon>
        <taxon>Mycobacteriales</taxon>
        <taxon>Mycobacteriaceae</taxon>
        <taxon>Mycolicibacterium</taxon>
    </lineage>
</organism>
<dbReference type="CDD" id="cd05233">
    <property type="entry name" value="SDR_c"/>
    <property type="match status" value="1"/>
</dbReference>
<dbReference type="OrthoDB" id="7064009at2"/>
<evidence type="ECO:0000313" key="3">
    <source>
        <dbReference type="EMBL" id="ORA72804.1"/>
    </source>
</evidence>
<sequence length="254" mass="25991">MGTLDGKVAIITGGAGGIGVATARLYVQEGATVVLVDLSEPALEAAAREIGGAVSYIAADVTDDEQVRGFVQRTVTEHGRLDVLFANAGIEGVVSPIVDYPMDVFDRVIAVNLRGVYSSLRHGIPAMAASGGGSIIVTSSIAGLHGFPGLSAYVATKHGLVGLMRSAVLECADNGVRVNTIHPSPINTRMMRAIEEGAAPGAPQEAVKQFEAAIPTGRYGEPEEVGSLAVFLASDASRFITGATISIDGGMSVG</sequence>
<dbReference type="PRINTS" id="PR00080">
    <property type="entry name" value="SDRFAMILY"/>
</dbReference>
<dbReference type="Gene3D" id="3.40.50.720">
    <property type="entry name" value="NAD(P)-binding Rossmann-like Domain"/>
    <property type="match status" value="1"/>
</dbReference>